<keyword evidence="3" id="KW-1185">Reference proteome</keyword>
<evidence type="ECO:0000313" key="2">
    <source>
        <dbReference type="EMBL" id="MBM6818885.1"/>
    </source>
</evidence>
<dbReference type="EMBL" id="JACJLL010000026">
    <property type="protein sequence ID" value="MBM6818885.1"/>
    <property type="molecule type" value="Genomic_DNA"/>
</dbReference>
<organism evidence="2 3">
    <name type="scientific">Clostridium saudiense</name>
    <dbReference type="NCBI Taxonomy" id="1414720"/>
    <lineage>
        <taxon>Bacteria</taxon>
        <taxon>Bacillati</taxon>
        <taxon>Bacillota</taxon>
        <taxon>Clostridia</taxon>
        <taxon>Eubacteriales</taxon>
        <taxon>Clostridiaceae</taxon>
        <taxon>Clostridium</taxon>
    </lineage>
</organism>
<gene>
    <name evidence="2" type="ORF">H6A19_05970</name>
</gene>
<protein>
    <recommendedName>
        <fullName evidence="4">Bypass of forespore C C-terminal domain-containing protein</fullName>
    </recommendedName>
</protein>
<feature type="transmembrane region" description="Helical" evidence="1">
    <location>
        <begin position="24"/>
        <end position="45"/>
    </location>
</feature>
<name>A0ABS2FEA9_9CLOT</name>
<evidence type="ECO:0000256" key="1">
    <source>
        <dbReference type="SAM" id="Phobius"/>
    </source>
</evidence>
<evidence type="ECO:0008006" key="4">
    <source>
        <dbReference type="Google" id="ProtNLM"/>
    </source>
</evidence>
<dbReference type="Proteomes" id="UP000767334">
    <property type="component" value="Unassembled WGS sequence"/>
</dbReference>
<reference evidence="2 3" key="1">
    <citation type="journal article" date="2021" name="Sci. Rep.">
        <title>The distribution of antibiotic resistance genes in chicken gut microbiota commensals.</title>
        <authorList>
            <person name="Juricova H."/>
            <person name="Matiasovicova J."/>
            <person name="Kubasova T."/>
            <person name="Cejkova D."/>
            <person name="Rychlik I."/>
        </authorList>
    </citation>
    <scope>NUCLEOTIDE SEQUENCE [LARGE SCALE GENOMIC DNA]</scope>
    <source>
        <strain evidence="2 3">An435</strain>
    </source>
</reference>
<evidence type="ECO:0000313" key="3">
    <source>
        <dbReference type="Proteomes" id="UP000767334"/>
    </source>
</evidence>
<proteinExistence type="predicted"/>
<keyword evidence="1" id="KW-1133">Transmembrane helix</keyword>
<comment type="caution">
    <text evidence="2">The sequence shown here is derived from an EMBL/GenBank/DDBJ whole genome shotgun (WGS) entry which is preliminary data.</text>
</comment>
<keyword evidence="1" id="KW-0812">Transmembrane</keyword>
<dbReference type="RefSeq" id="WP_148321716.1">
    <property type="nucleotide sequence ID" value="NZ_JACJLL010000026.1"/>
</dbReference>
<accession>A0ABS2FEA9</accession>
<sequence length="213" mass="24733">MKNIFKNNDKKQINNENKYTNKKLAIISGMIVFALVISFFGSYFITNRLTNPKYAKNTTEEDKTVYNNTKALDDDMILILMNEGVIEKEQSILEFKKENFISSDISQQFIVNFFEANGYNLEELQDEKVVFSKDGTTNVLQPNKYYIGEKDGYFAIYKTDSEGNLTIENEDDVYRDSRSINFLQGEDLEDIKNLKHCYDTKDEAIEKLTAYIS</sequence>
<keyword evidence="1" id="KW-0472">Membrane</keyword>